<dbReference type="InterPro" id="IPR006145">
    <property type="entry name" value="PsdUridine_synth_RsuA/RluA"/>
</dbReference>
<dbReference type="PANTHER" id="PTHR21600:SF84">
    <property type="entry name" value="PSEUDOURIDINE SYNTHASE RSUA_RLUA-LIKE DOMAIN-CONTAINING PROTEIN"/>
    <property type="match status" value="1"/>
</dbReference>
<dbReference type="SUPFAM" id="SSF55120">
    <property type="entry name" value="Pseudouridine synthase"/>
    <property type="match status" value="1"/>
</dbReference>
<dbReference type="EMBL" id="JACZDF010000002">
    <property type="protein sequence ID" value="MBD9698860.1"/>
    <property type="molecule type" value="Genomic_DNA"/>
</dbReference>
<gene>
    <name evidence="5" type="ORF">IGS67_05035</name>
</gene>
<accession>A0ABR9DSC9</accession>
<evidence type="ECO:0000256" key="1">
    <source>
        <dbReference type="ARBA" id="ARBA00000073"/>
    </source>
</evidence>
<name>A0ABR9DSC9_9MICO</name>
<proteinExistence type="predicted"/>
<evidence type="ECO:0000313" key="5">
    <source>
        <dbReference type="EMBL" id="MBD9698860.1"/>
    </source>
</evidence>
<organism evidence="5 6">
    <name type="scientific">Flavimobilis rhizosphaerae</name>
    <dbReference type="NCBI Taxonomy" id="2775421"/>
    <lineage>
        <taxon>Bacteria</taxon>
        <taxon>Bacillati</taxon>
        <taxon>Actinomycetota</taxon>
        <taxon>Actinomycetes</taxon>
        <taxon>Micrococcales</taxon>
        <taxon>Jonesiaceae</taxon>
        <taxon>Flavimobilis</taxon>
    </lineage>
</organism>
<evidence type="ECO:0000256" key="3">
    <source>
        <dbReference type="ARBA" id="ARBA00033164"/>
    </source>
</evidence>
<keyword evidence="6" id="KW-1185">Reference proteome</keyword>
<dbReference type="InterPro" id="IPR020103">
    <property type="entry name" value="PsdUridine_synth_cat_dom_sf"/>
</dbReference>
<evidence type="ECO:0000256" key="2">
    <source>
        <dbReference type="ARBA" id="ARBA00031870"/>
    </source>
</evidence>
<dbReference type="Gene3D" id="3.30.2350.10">
    <property type="entry name" value="Pseudouridine synthase"/>
    <property type="match status" value="1"/>
</dbReference>
<dbReference type="PANTHER" id="PTHR21600">
    <property type="entry name" value="MITOCHONDRIAL RNA PSEUDOURIDINE SYNTHASE"/>
    <property type="match status" value="1"/>
</dbReference>
<dbReference type="PROSITE" id="PS01129">
    <property type="entry name" value="PSI_RLU"/>
    <property type="match status" value="1"/>
</dbReference>
<evidence type="ECO:0000313" key="6">
    <source>
        <dbReference type="Proteomes" id="UP000642107"/>
    </source>
</evidence>
<protein>
    <recommendedName>
        <fullName evidence="2">RNA pseudouridylate synthase</fullName>
    </recommendedName>
    <alternativeName>
        <fullName evidence="3">RNA-uridine isomerase</fullName>
    </alternativeName>
</protein>
<dbReference type="InterPro" id="IPR050188">
    <property type="entry name" value="RluA_PseudoU_synthase"/>
</dbReference>
<feature type="domain" description="Pseudouridine synthase RsuA/RluA-like" evidence="4">
    <location>
        <begin position="89"/>
        <end position="236"/>
    </location>
</feature>
<comment type="catalytic activity">
    <reaction evidence="1">
        <text>a uridine in RNA = a pseudouridine in RNA</text>
        <dbReference type="Rhea" id="RHEA:48348"/>
        <dbReference type="Rhea" id="RHEA-COMP:12068"/>
        <dbReference type="Rhea" id="RHEA-COMP:12069"/>
        <dbReference type="ChEBI" id="CHEBI:65314"/>
        <dbReference type="ChEBI" id="CHEBI:65315"/>
    </reaction>
</comment>
<evidence type="ECO:0000259" key="4">
    <source>
        <dbReference type="Pfam" id="PF00849"/>
    </source>
</evidence>
<dbReference type="Proteomes" id="UP000642107">
    <property type="component" value="Unassembled WGS sequence"/>
</dbReference>
<sequence length="294" mass="32359">MRDGLNPTRLALPREEAWGSLVSYLEARFPADAARLREQVAAGEVVDELGRPFALDSPYPAGGLAYLYRDVAPEARVPFEVEVLHRDDDLVVVDKPHFLAVTPRGAWVTETVLVRLRRALDLPALSPAHRLDRPTAGVLVLTTRPEVRGAYQELFARRAVEKVYEAVVTLPAGLELPTTVRSRIVKQHGVHQARTVPGEVNAITHVTLQRELPGGRALVGLRPETGRTHQLRVHLAGLGAPIVGDDLYPVEREVAPDDYSAPLQLLARSIAFDDPLTGERREFASRRTLDATGD</sequence>
<dbReference type="Pfam" id="PF00849">
    <property type="entry name" value="PseudoU_synth_2"/>
    <property type="match status" value="1"/>
</dbReference>
<reference evidence="5 6" key="1">
    <citation type="submission" date="2020-09" db="EMBL/GenBank/DDBJ databases">
        <title>Flavimobilis rhizosphaerae sp. nov., isolated from rhizosphere soil of Spartina alterniflora.</title>
        <authorList>
            <person name="Hanqin C."/>
        </authorList>
    </citation>
    <scope>NUCLEOTIDE SEQUENCE [LARGE SCALE GENOMIC DNA]</scope>
    <source>
        <strain evidence="5 6">GY 10621</strain>
    </source>
</reference>
<dbReference type="InterPro" id="IPR006224">
    <property type="entry name" value="PsdUridine_synth_RluA-like_CS"/>
</dbReference>
<comment type="caution">
    <text evidence="5">The sequence shown here is derived from an EMBL/GenBank/DDBJ whole genome shotgun (WGS) entry which is preliminary data.</text>
</comment>